<keyword evidence="2" id="KW-1185">Reference proteome</keyword>
<name>A0A484M7R2_9ASTE</name>
<sequence length="110" mass="12566">MQDRSQIRSQRRLPVLTLLCHPPSPLRRRQPIRRAARPGAWLDPDYPILVCSRRWITLADKWIAKRFSRTGGVSTRALCRATPRSPLTPIIRRTRRLVAAISGGLPRSPP</sequence>
<dbReference type="Proteomes" id="UP000595140">
    <property type="component" value="Unassembled WGS sequence"/>
</dbReference>
<protein>
    <submittedName>
        <fullName evidence="1">Uncharacterized protein</fullName>
    </submittedName>
</protein>
<proteinExistence type="predicted"/>
<reference evidence="1 2" key="1">
    <citation type="submission" date="2018-04" db="EMBL/GenBank/DDBJ databases">
        <authorList>
            <person name="Vogel A."/>
        </authorList>
    </citation>
    <scope>NUCLEOTIDE SEQUENCE [LARGE SCALE GENOMIC DNA]</scope>
</reference>
<accession>A0A484M7R2</accession>
<evidence type="ECO:0000313" key="1">
    <source>
        <dbReference type="EMBL" id="VFQ84880.1"/>
    </source>
</evidence>
<dbReference type="AlphaFoldDB" id="A0A484M7R2"/>
<gene>
    <name evidence="1" type="ORF">CCAM_LOCUS26656</name>
</gene>
<evidence type="ECO:0000313" key="2">
    <source>
        <dbReference type="Proteomes" id="UP000595140"/>
    </source>
</evidence>
<organism evidence="1 2">
    <name type="scientific">Cuscuta campestris</name>
    <dbReference type="NCBI Taxonomy" id="132261"/>
    <lineage>
        <taxon>Eukaryota</taxon>
        <taxon>Viridiplantae</taxon>
        <taxon>Streptophyta</taxon>
        <taxon>Embryophyta</taxon>
        <taxon>Tracheophyta</taxon>
        <taxon>Spermatophyta</taxon>
        <taxon>Magnoliopsida</taxon>
        <taxon>eudicotyledons</taxon>
        <taxon>Gunneridae</taxon>
        <taxon>Pentapetalae</taxon>
        <taxon>asterids</taxon>
        <taxon>lamiids</taxon>
        <taxon>Solanales</taxon>
        <taxon>Convolvulaceae</taxon>
        <taxon>Cuscuteae</taxon>
        <taxon>Cuscuta</taxon>
        <taxon>Cuscuta subgen. Grammica</taxon>
        <taxon>Cuscuta sect. Cleistogrammica</taxon>
    </lineage>
</organism>
<dbReference type="EMBL" id="OOIL02002808">
    <property type="protein sequence ID" value="VFQ84880.1"/>
    <property type="molecule type" value="Genomic_DNA"/>
</dbReference>